<proteinExistence type="predicted"/>
<name>A0ABZ0N4I0_9GAMM</name>
<reference evidence="2 3" key="1">
    <citation type="submission" date="2023-09" db="EMBL/GenBank/DDBJ databases">
        <title>Genomic Revisitation and Reclassification of the Genus Providencia.</title>
        <authorList>
            <person name="Dong X."/>
        </authorList>
    </citation>
    <scope>NUCLEOTIDE SEQUENCE [LARGE SCALE GENOMIC DNA]</scope>
    <source>
        <strain evidence="2 3">D4759</strain>
    </source>
</reference>
<keyword evidence="1" id="KW-0812">Transmembrane</keyword>
<gene>
    <name evidence="2" type="ORF">QS795_005870</name>
</gene>
<sequence length="187" mass="20458">MNGINNIDSKWTDTIVLILSIFCLFVLSSLFGYFDKPMQMAISVITGVLGILIPKIQIVQNIKLGLPGAKLEIGATVMQDIQEATKQVEKASPKINIDEIAASIKENNQLEGVLTYLGLNPLPSLTIENIATSLSITIEDTQSLLQNLERLGCANFIRNQGRNYWGLTNVGLAVLPIVVFGVYKPKN</sequence>
<evidence type="ECO:0000313" key="3">
    <source>
        <dbReference type="Proteomes" id="UP001302443"/>
    </source>
</evidence>
<dbReference type="RefSeq" id="WP_286269186.1">
    <property type="nucleotide sequence ID" value="NZ_CP135990.1"/>
</dbReference>
<evidence type="ECO:0000256" key="1">
    <source>
        <dbReference type="SAM" id="Phobius"/>
    </source>
</evidence>
<keyword evidence="3" id="KW-1185">Reference proteome</keyword>
<accession>A0ABZ0N4I0</accession>
<feature type="transmembrane region" description="Helical" evidence="1">
    <location>
        <begin position="12"/>
        <end position="34"/>
    </location>
</feature>
<evidence type="ECO:0000313" key="2">
    <source>
        <dbReference type="EMBL" id="WPA93296.1"/>
    </source>
</evidence>
<keyword evidence="1" id="KW-0472">Membrane</keyword>
<feature type="transmembrane region" description="Helical" evidence="1">
    <location>
        <begin position="164"/>
        <end position="183"/>
    </location>
</feature>
<dbReference type="Proteomes" id="UP001302443">
    <property type="component" value="Chromosome"/>
</dbReference>
<organism evidence="2 3">
    <name type="scientific">Providencia zhijiangensis</name>
    <dbReference type="NCBI Taxonomy" id="3053982"/>
    <lineage>
        <taxon>Bacteria</taxon>
        <taxon>Pseudomonadati</taxon>
        <taxon>Pseudomonadota</taxon>
        <taxon>Gammaproteobacteria</taxon>
        <taxon>Enterobacterales</taxon>
        <taxon>Morganellaceae</taxon>
        <taxon>Providencia</taxon>
    </lineage>
</organism>
<protein>
    <submittedName>
        <fullName evidence="2">Uncharacterized protein</fullName>
    </submittedName>
</protein>
<dbReference type="EMBL" id="CP135990">
    <property type="protein sequence ID" value="WPA93296.1"/>
    <property type="molecule type" value="Genomic_DNA"/>
</dbReference>
<keyword evidence="1" id="KW-1133">Transmembrane helix</keyword>